<dbReference type="Gene3D" id="3.60.10.10">
    <property type="entry name" value="Endonuclease/exonuclease/phosphatase"/>
    <property type="match status" value="1"/>
</dbReference>
<gene>
    <name evidence="1" type="ORF">DC041_0011269</name>
</gene>
<organism evidence="1 2">
    <name type="scientific">Schistosoma bovis</name>
    <name type="common">Blood fluke</name>
    <dbReference type="NCBI Taxonomy" id="6184"/>
    <lineage>
        <taxon>Eukaryota</taxon>
        <taxon>Metazoa</taxon>
        <taxon>Spiralia</taxon>
        <taxon>Lophotrochozoa</taxon>
        <taxon>Platyhelminthes</taxon>
        <taxon>Trematoda</taxon>
        <taxon>Digenea</taxon>
        <taxon>Strigeidida</taxon>
        <taxon>Schistosomatoidea</taxon>
        <taxon>Schistosomatidae</taxon>
        <taxon>Schistosoma</taxon>
    </lineage>
</organism>
<dbReference type="EMBL" id="QMKO01002640">
    <property type="protein sequence ID" value="RTG82941.1"/>
    <property type="molecule type" value="Genomic_DNA"/>
</dbReference>
<sequence>MNPVRICSWNINGLRSIQHPLKTTLDSLKSDIICIQETKTTRMFIYANFVSCTIQMDESSKSFRQWFDRLLIEEQQDLSLNTQISVGLRRFVDIFR</sequence>
<dbReference type="Proteomes" id="UP000290809">
    <property type="component" value="Unassembled WGS sequence"/>
</dbReference>
<proteinExistence type="predicted"/>
<name>A0A430Q5F5_SCHBO</name>
<evidence type="ECO:0008006" key="3">
    <source>
        <dbReference type="Google" id="ProtNLM"/>
    </source>
</evidence>
<protein>
    <recommendedName>
        <fullName evidence="3">Endonuclease/exonuclease/phosphatase domain-containing protein</fullName>
    </recommendedName>
</protein>
<reference evidence="1 2" key="1">
    <citation type="journal article" date="2019" name="PLoS Pathog.">
        <title>Genome sequence of the bovine parasite Schistosoma bovis Tanzania.</title>
        <authorList>
            <person name="Oey H."/>
            <person name="Zakrzewski M."/>
            <person name="Gobert G."/>
            <person name="Gravermann K."/>
            <person name="Stoye J."/>
            <person name="Jones M."/>
            <person name="Mcmanus D."/>
            <person name="Krause L."/>
        </authorList>
    </citation>
    <scope>NUCLEOTIDE SEQUENCE [LARGE SCALE GENOMIC DNA]</scope>
    <source>
        <strain evidence="1 2">TAN1997</strain>
    </source>
</reference>
<dbReference type="SUPFAM" id="SSF56219">
    <property type="entry name" value="DNase I-like"/>
    <property type="match status" value="1"/>
</dbReference>
<evidence type="ECO:0000313" key="2">
    <source>
        <dbReference type="Proteomes" id="UP000290809"/>
    </source>
</evidence>
<dbReference type="STRING" id="6184.A0A430Q5F5"/>
<accession>A0A430Q5F5</accession>
<dbReference type="InterPro" id="IPR036691">
    <property type="entry name" value="Endo/exonu/phosph_ase_sf"/>
</dbReference>
<comment type="caution">
    <text evidence="1">The sequence shown here is derived from an EMBL/GenBank/DDBJ whole genome shotgun (WGS) entry which is preliminary data.</text>
</comment>
<keyword evidence="2" id="KW-1185">Reference proteome</keyword>
<dbReference type="AlphaFoldDB" id="A0A430Q5F5"/>
<evidence type="ECO:0000313" key="1">
    <source>
        <dbReference type="EMBL" id="RTG82941.1"/>
    </source>
</evidence>